<feature type="region of interest" description="Disordered" evidence="1">
    <location>
        <begin position="1"/>
        <end position="27"/>
    </location>
</feature>
<dbReference type="Proteomes" id="UP000521943">
    <property type="component" value="Unassembled WGS sequence"/>
</dbReference>
<evidence type="ECO:0000256" key="1">
    <source>
        <dbReference type="SAM" id="MobiDB-lite"/>
    </source>
</evidence>
<sequence>MADIQRTLLSRRDGHCDPQNEGHPHPAGQATLATVLRAVTPLDLPYNAERLLGKNLDLPRTTHVASTLHPVLARSETPMLIWDIRTAPAYATILSNNPRHEDQGDTPSHSRWSLWNDSATTPVSDTVTIRVAGCRDNVIVVFPMLEDLEFVRVLDVLATVSGAPRCALGKPDCTCTRCVSVGYMDETMGSMSNPLLLDTGNMGPRLELAHRDMRLRRRRRGGVADGGWEWGGLQASTAEEGIWDLLLN</sequence>
<name>A0A8H6I5F8_9AGAR</name>
<keyword evidence="3" id="KW-1185">Reference proteome</keyword>
<evidence type="ECO:0000313" key="2">
    <source>
        <dbReference type="EMBL" id="KAF6757793.1"/>
    </source>
</evidence>
<comment type="caution">
    <text evidence="2">The sequence shown here is derived from an EMBL/GenBank/DDBJ whole genome shotgun (WGS) entry which is preliminary data.</text>
</comment>
<organism evidence="2 3">
    <name type="scientific">Ephemerocybe angulata</name>
    <dbReference type="NCBI Taxonomy" id="980116"/>
    <lineage>
        <taxon>Eukaryota</taxon>
        <taxon>Fungi</taxon>
        <taxon>Dikarya</taxon>
        <taxon>Basidiomycota</taxon>
        <taxon>Agaricomycotina</taxon>
        <taxon>Agaricomycetes</taxon>
        <taxon>Agaricomycetidae</taxon>
        <taxon>Agaricales</taxon>
        <taxon>Agaricineae</taxon>
        <taxon>Psathyrellaceae</taxon>
        <taxon>Ephemerocybe</taxon>
    </lineage>
</organism>
<dbReference type="AlphaFoldDB" id="A0A8H6I5F8"/>
<protein>
    <submittedName>
        <fullName evidence="2">Uncharacterized protein</fullName>
    </submittedName>
</protein>
<evidence type="ECO:0000313" key="3">
    <source>
        <dbReference type="Proteomes" id="UP000521943"/>
    </source>
</evidence>
<feature type="compositionally biased region" description="Basic and acidic residues" evidence="1">
    <location>
        <begin position="10"/>
        <end position="24"/>
    </location>
</feature>
<gene>
    <name evidence="2" type="ORF">DFP72DRAFT_1168110</name>
</gene>
<reference evidence="2 3" key="1">
    <citation type="submission" date="2020-07" db="EMBL/GenBank/DDBJ databases">
        <title>Comparative genomics of pyrophilous fungi reveals a link between fire events and developmental genes.</title>
        <authorList>
            <consortium name="DOE Joint Genome Institute"/>
            <person name="Steindorff A.S."/>
            <person name="Carver A."/>
            <person name="Calhoun S."/>
            <person name="Stillman K."/>
            <person name="Liu H."/>
            <person name="Lipzen A."/>
            <person name="Pangilinan J."/>
            <person name="Labutti K."/>
            <person name="Bruns T.D."/>
            <person name="Grigoriev I.V."/>
        </authorList>
    </citation>
    <scope>NUCLEOTIDE SEQUENCE [LARGE SCALE GENOMIC DNA]</scope>
    <source>
        <strain evidence="2 3">CBS 144469</strain>
    </source>
</reference>
<accession>A0A8H6I5F8</accession>
<proteinExistence type="predicted"/>
<dbReference type="EMBL" id="JACGCI010000021">
    <property type="protein sequence ID" value="KAF6757793.1"/>
    <property type="molecule type" value="Genomic_DNA"/>
</dbReference>